<dbReference type="RefSeq" id="WP_013883924.1">
    <property type="nucleotide sequence ID" value="NC_015671.1"/>
</dbReference>
<gene>
    <name evidence="3" type="ordered locus">Celgi_1903</name>
</gene>
<reference evidence="4" key="1">
    <citation type="submission" date="2011-04" db="EMBL/GenBank/DDBJ databases">
        <title>Complete sequence of Cellvibrio gilvus ATCC 13127.</title>
        <authorList>
            <person name="Lucas S."/>
            <person name="Han J."/>
            <person name="Lapidus A."/>
            <person name="Cheng J.-F."/>
            <person name="Goodwin L."/>
            <person name="Pitluck S."/>
            <person name="Peters L."/>
            <person name="Munk A."/>
            <person name="Detter J.C."/>
            <person name="Han C."/>
            <person name="Tapia R."/>
            <person name="Land M."/>
            <person name="Hauser L."/>
            <person name="Kyrpides N."/>
            <person name="Ivanova N."/>
            <person name="Ovchinnikova G."/>
            <person name="Pagani I."/>
            <person name="Mead D."/>
            <person name="Brumm P."/>
            <person name="Woyke T."/>
        </authorList>
    </citation>
    <scope>NUCLEOTIDE SEQUENCE [LARGE SCALE GENOMIC DNA]</scope>
    <source>
        <strain evidence="4">ATCC 13127 / NRRL B-14078</strain>
    </source>
</reference>
<accession>F8A7K3</accession>
<organism evidence="3 4">
    <name type="scientific">Cellulomonas gilvus (strain ATCC 13127 / NRRL B-14078)</name>
    <name type="common">Cellvibrio gilvus</name>
    <dbReference type="NCBI Taxonomy" id="593907"/>
    <lineage>
        <taxon>Bacteria</taxon>
        <taxon>Bacillati</taxon>
        <taxon>Actinomycetota</taxon>
        <taxon>Actinomycetes</taxon>
        <taxon>Micrococcales</taxon>
        <taxon>Cellulomonadaceae</taxon>
        <taxon>Cellulomonas</taxon>
    </lineage>
</organism>
<feature type="region of interest" description="Disordered" evidence="2">
    <location>
        <begin position="109"/>
        <end position="131"/>
    </location>
</feature>
<keyword evidence="1" id="KW-0175">Coiled coil</keyword>
<dbReference type="Proteomes" id="UP000000485">
    <property type="component" value="Chromosome"/>
</dbReference>
<evidence type="ECO:0000313" key="4">
    <source>
        <dbReference type="Proteomes" id="UP000000485"/>
    </source>
</evidence>
<evidence type="ECO:0000256" key="1">
    <source>
        <dbReference type="SAM" id="Coils"/>
    </source>
</evidence>
<dbReference type="KEGG" id="cga:Celgi_1903"/>
<evidence type="ECO:0000256" key="2">
    <source>
        <dbReference type="SAM" id="MobiDB-lite"/>
    </source>
</evidence>
<dbReference type="OrthoDB" id="9948653at2"/>
<feature type="coiled-coil region" evidence="1">
    <location>
        <begin position="5"/>
        <end position="32"/>
    </location>
</feature>
<dbReference type="HOGENOM" id="CLU_1607898_0_0_11"/>
<proteinExistence type="predicted"/>
<evidence type="ECO:0000313" key="3">
    <source>
        <dbReference type="EMBL" id="AEI12405.1"/>
    </source>
</evidence>
<dbReference type="AlphaFoldDB" id="F8A7K3"/>
<name>F8A7K3_CELGA</name>
<dbReference type="STRING" id="593907.Celgi_1903"/>
<dbReference type="EMBL" id="CP002665">
    <property type="protein sequence ID" value="AEI12405.1"/>
    <property type="molecule type" value="Genomic_DNA"/>
</dbReference>
<keyword evidence="4" id="KW-1185">Reference proteome</keyword>
<sequence>MDVAADNVADRVAQYRKALDEERAARARASAEERRSVELVELAARTLFERRPAHAGLRFDALPMWAQWVRESYLEDARAVLVAIGALAPDEAARRDPYERLALAATESAQPVAISPRGPAQSGTSRPAMPTEVPDVFVLSEQDVQDLGRTAVVQSLAWHPGSADR</sequence>
<protein>
    <submittedName>
        <fullName evidence="3">Uncharacterized protein</fullName>
    </submittedName>
</protein>